<evidence type="ECO:0000259" key="7">
    <source>
        <dbReference type="Pfam" id="PF01926"/>
    </source>
</evidence>
<feature type="transmembrane region" description="Helical" evidence="6">
    <location>
        <begin position="315"/>
        <end position="334"/>
    </location>
</feature>
<dbReference type="InterPro" id="IPR027417">
    <property type="entry name" value="P-loop_NTPase"/>
</dbReference>
<evidence type="ECO:0000256" key="3">
    <source>
        <dbReference type="ARBA" id="ARBA00022801"/>
    </source>
</evidence>
<name>A0A814JER8_9BILA</name>
<dbReference type="Proteomes" id="UP000681722">
    <property type="component" value="Unassembled WGS sequence"/>
</dbReference>
<evidence type="ECO:0000256" key="5">
    <source>
        <dbReference type="ARBA" id="ARBA00023136"/>
    </source>
</evidence>
<evidence type="ECO:0000256" key="6">
    <source>
        <dbReference type="SAM" id="Phobius"/>
    </source>
</evidence>
<keyword evidence="6" id="KW-1133">Transmembrane helix</keyword>
<dbReference type="GO" id="GO:0003924">
    <property type="term" value="F:GTPase activity"/>
    <property type="evidence" value="ECO:0007669"/>
    <property type="project" value="InterPro"/>
</dbReference>
<dbReference type="PANTHER" id="PTHR10465:SF4">
    <property type="entry name" value="DYNAMIN N-TERMINAL DOMAIN-CONTAINING PROTEIN"/>
    <property type="match status" value="1"/>
</dbReference>
<dbReference type="Proteomes" id="UP000663829">
    <property type="component" value="Unassembled WGS sequence"/>
</dbReference>
<dbReference type="Pfam" id="PF01926">
    <property type="entry name" value="MMR_HSR1"/>
    <property type="match status" value="1"/>
</dbReference>
<sequence>MTGLPENMQRIITPRYEQIVNEIDLLYHRSDNGLLAISQRLGVQIMAPNKKINILLIGNHSAGKSSLINWYIEDNVQRTGVAIETQGISIIQSGKRRETLMGPATLHLFPYLHPLSNIHGLLNYLTTEISSSKQRKFPMVTFIDTPGLVDGQMAYPFDVDQAILWFGHHVDLIFVLFDPIGQALCKRTLNLVEKLNKFNPEKMHYYLAKADEAGTDRDRHRVLMQIVQNLCRQPEISKTSFDMPTIYLPDLAKETRCTNQINEVCTTIDHAVFSGVQKSLNTLQLDCKNLIKCITDKLSSDGVTRYHQRRWNIKLYIFQLFSILFLFLSSLLFIRRHVISWFNDDTSAIPSTFAYLSILETVFTRIGNGFFYPSDHLLLLFAFINLLLFFLGQFFLRRQSPVLSSREQKLYSNYKHYLETNVLVKEKELYESFLSETID</sequence>
<comment type="subcellular location">
    <subcellularLocation>
        <location evidence="1">Membrane</location>
    </subcellularLocation>
</comment>
<dbReference type="OrthoDB" id="1716625at2759"/>
<evidence type="ECO:0000313" key="8">
    <source>
        <dbReference type="EMBL" id="CAF1036450.1"/>
    </source>
</evidence>
<evidence type="ECO:0000313" key="9">
    <source>
        <dbReference type="EMBL" id="CAF3806999.1"/>
    </source>
</evidence>
<accession>A0A814JER8</accession>
<dbReference type="GO" id="GO:0007005">
    <property type="term" value="P:mitochondrion organization"/>
    <property type="evidence" value="ECO:0007669"/>
    <property type="project" value="UniProtKB-ARBA"/>
</dbReference>
<protein>
    <recommendedName>
        <fullName evidence="7">G domain-containing protein</fullName>
    </recommendedName>
</protein>
<dbReference type="PANTHER" id="PTHR10465">
    <property type="entry name" value="TRANSMEMBRANE GTPASE FZO1"/>
    <property type="match status" value="1"/>
</dbReference>
<proteinExistence type="predicted"/>
<dbReference type="GO" id="GO:0016020">
    <property type="term" value="C:membrane"/>
    <property type="evidence" value="ECO:0007669"/>
    <property type="project" value="UniProtKB-SubCell"/>
</dbReference>
<keyword evidence="6" id="KW-0812">Transmembrane</keyword>
<keyword evidence="10" id="KW-1185">Reference proteome</keyword>
<evidence type="ECO:0000256" key="4">
    <source>
        <dbReference type="ARBA" id="ARBA00023134"/>
    </source>
</evidence>
<dbReference type="EMBL" id="CAJOBC010003930">
    <property type="protein sequence ID" value="CAF3806999.1"/>
    <property type="molecule type" value="Genomic_DNA"/>
</dbReference>
<dbReference type="AlphaFoldDB" id="A0A814JER8"/>
<evidence type="ECO:0000256" key="2">
    <source>
        <dbReference type="ARBA" id="ARBA00022741"/>
    </source>
</evidence>
<comment type="caution">
    <text evidence="8">The sequence shown here is derived from an EMBL/GenBank/DDBJ whole genome shotgun (WGS) entry which is preliminary data.</text>
</comment>
<dbReference type="InterPro" id="IPR027094">
    <property type="entry name" value="Mitofusin_fam"/>
</dbReference>
<reference evidence="8" key="1">
    <citation type="submission" date="2021-02" db="EMBL/GenBank/DDBJ databases">
        <authorList>
            <person name="Nowell W R."/>
        </authorList>
    </citation>
    <scope>NUCLEOTIDE SEQUENCE</scope>
</reference>
<organism evidence="8 10">
    <name type="scientific">Didymodactylos carnosus</name>
    <dbReference type="NCBI Taxonomy" id="1234261"/>
    <lineage>
        <taxon>Eukaryota</taxon>
        <taxon>Metazoa</taxon>
        <taxon>Spiralia</taxon>
        <taxon>Gnathifera</taxon>
        <taxon>Rotifera</taxon>
        <taxon>Eurotatoria</taxon>
        <taxon>Bdelloidea</taxon>
        <taxon>Philodinida</taxon>
        <taxon>Philodinidae</taxon>
        <taxon>Didymodactylos</taxon>
    </lineage>
</organism>
<feature type="transmembrane region" description="Helical" evidence="6">
    <location>
        <begin position="377"/>
        <end position="396"/>
    </location>
</feature>
<keyword evidence="5 6" id="KW-0472">Membrane</keyword>
<gene>
    <name evidence="8" type="ORF">GPM918_LOCUS15551</name>
    <name evidence="9" type="ORF">SRO942_LOCUS15551</name>
</gene>
<dbReference type="Gene3D" id="3.40.50.300">
    <property type="entry name" value="P-loop containing nucleotide triphosphate hydrolases"/>
    <property type="match status" value="1"/>
</dbReference>
<keyword evidence="2" id="KW-0547">Nucleotide-binding</keyword>
<feature type="domain" description="G" evidence="7">
    <location>
        <begin position="54"/>
        <end position="194"/>
    </location>
</feature>
<evidence type="ECO:0000313" key="10">
    <source>
        <dbReference type="Proteomes" id="UP000663829"/>
    </source>
</evidence>
<dbReference type="GO" id="GO:0005525">
    <property type="term" value="F:GTP binding"/>
    <property type="evidence" value="ECO:0007669"/>
    <property type="project" value="UniProtKB-KW"/>
</dbReference>
<dbReference type="InterPro" id="IPR006073">
    <property type="entry name" value="GTP-bd"/>
</dbReference>
<dbReference type="SUPFAM" id="SSF52540">
    <property type="entry name" value="P-loop containing nucleoside triphosphate hydrolases"/>
    <property type="match status" value="1"/>
</dbReference>
<dbReference type="EMBL" id="CAJNOQ010003930">
    <property type="protein sequence ID" value="CAF1036450.1"/>
    <property type="molecule type" value="Genomic_DNA"/>
</dbReference>
<keyword evidence="4" id="KW-0342">GTP-binding</keyword>
<keyword evidence="3" id="KW-0378">Hydrolase</keyword>
<evidence type="ECO:0000256" key="1">
    <source>
        <dbReference type="ARBA" id="ARBA00004370"/>
    </source>
</evidence>